<keyword evidence="1" id="KW-0472">Membrane</keyword>
<evidence type="ECO:0008006" key="4">
    <source>
        <dbReference type="Google" id="ProtNLM"/>
    </source>
</evidence>
<dbReference type="STRING" id="1223545.GS4_33_00400"/>
<organism evidence="2 3">
    <name type="scientific">Gordonia soli NBRC 108243</name>
    <dbReference type="NCBI Taxonomy" id="1223545"/>
    <lineage>
        <taxon>Bacteria</taxon>
        <taxon>Bacillati</taxon>
        <taxon>Actinomycetota</taxon>
        <taxon>Actinomycetes</taxon>
        <taxon>Mycobacteriales</taxon>
        <taxon>Gordoniaceae</taxon>
        <taxon>Gordonia</taxon>
    </lineage>
</organism>
<comment type="caution">
    <text evidence="2">The sequence shown here is derived from an EMBL/GenBank/DDBJ whole genome shotgun (WGS) entry which is preliminary data.</text>
</comment>
<accession>M0QPM2</accession>
<feature type="transmembrane region" description="Helical" evidence="1">
    <location>
        <begin position="58"/>
        <end position="78"/>
    </location>
</feature>
<name>M0QPM2_9ACTN</name>
<feature type="transmembrane region" description="Helical" evidence="1">
    <location>
        <begin position="20"/>
        <end position="38"/>
    </location>
</feature>
<keyword evidence="1" id="KW-1133">Transmembrane helix</keyword>
<evidence type="ECO:0000313" key="2">
    <source>
        <dbReference type="EMBL" id="GAC70226.1"/>
    </source>
</evidence>
<protein>
    <recommendedName>
        <fullName evidence="4">Integral membrane protein</fullName>
    </recommendedName>
</protein>
<dbReference type="Pfam" id="PF19700">
    <property type="entry name" value="DUF6198"/>
    <property type="match status" value="1"/>
</dbReference>
<dbReference type="eggNOG" id="COG2364">
    <property type="taxonomic scope" value="Bacteria"/>
</dbReference>
<dbReference type="InterPro" id="IPR038750">
    <property type="entry name" value="YczE/YyaS-like"/>
</dbReference>
<evidence type="ECO:0000313" key="3">
    <source>
        <dbReference type="Proteomes" id="UP000011666"/>
    </source>
</evidence>
<dbReference type="OrthoDB" id="154912at2"/>
<dbReference type="PANTHER" id="PTHR40078">
    <property type="entry name" value="INTEGRAL MEMBRANE PROTEIN-RELATED"/>
    <property type="match status" value="1"/>
</dbReference>
<keyword evidence="1" id="KW-0812">Transmembrane</keyword>
<dbReference type="EMBL" id="BANX01000033">
    <property type="protein sequence ID" value="GAC70226.1"/>
    <property type="molecule type" value="Genomic_DNA"/>
</dbReference>
<dbReference type="RefSeq" id="WP_007624084.1">
    <property type="nucleotide sequence ID" value="NZ_BANX01000033.1"/>
</dbReference>
<dbReference type="PANTHER" id="PTHR40078:SF1">
    <property type="entry name" value="INTEGRAL MEMBRANE PROTEIN"/>
    <property type="match status" value="1"/>
</dbReference>
<evidence type="ECO:0000256" key="1">
    <source>
        <dbReference type="SAM" id="Phobius"/>
    </source>
</evidence>
<gene>
    <name evidence="2" type="ORF">GS4_33_00400</name>
</gene>
<feature type="transmembrane region" description="Helical" evidence="1">
    <location>
        <begin position="85"/>
        <end position="106"/>
    </location>
</feature>
<dbReference type="AlphaFoldDB" id="M0QPM2"/>
<sequence length="210" mass="21303">MPDASPPASLGRWVPSPRRGLMLVAGLWLFGTGEGLLVHSGLGNSPWTVLAEGLGSSIGLSVGVVTIILGAVVLLLWIPLRQRPGLGTIGNVILVGIALDVTLAIAPDTDSAVLDLGWCLLGIATVALGSGLYLGAALGPGPRDGLMTGLHRVTGWPLAPVRWIIELSILAVGFILGGTVGVGTILFAILIGPLVGVAVRTLALGPTNEL</sequence>
<dbReference type="Proteomes" id="UP000011666">
    <property type="component" value="Unassembled WGS sequence"/>
</dbReference>
<proteinExistence type="predicted"/>
<reference evidence="2 3" key="1">
    <citation type="submission" date="2013-01" db="EMBL/GenBank/DDBJ databases">
        <title>Whole genome shotgun sequence of Gordonia soli NBRC 108243.</title>
        <authorList>
            <person name="Isaki-Nakamura S."/>
            <person name="Hosoyama A."/>
            <person name="Tsuchikane K."/>
            <person name="Ando Y."/>
            <person name="Baba S."/>
            <person name="Ohji S."/>
            <person name="Hamada M."/>
            <person name="Tamura T."/>
            <person name="Yamazoe A."/>
            <person name="Yamazaki S."/>
            <person name="Fujita N."/>
        </authorList>
    </citation>
    <scope>NUCLEOTIDE SEQUENCE [LARGE SCALE GENOMIC DNA]</scope>
    <source>
        <strain evidence="2 3">NBRC 108243</strain>
    </source>
</reference>
<keyword evidence="3" id="KW-1185">Reference proteome</keyword>
<feature type="transmembrane region" description="Helical" evidence="1">
    <location>
        <begin position="112"/>
        <end position="134"/>
    </location>
</feature>